<sequence>MKKDNWRIFYTTLYACSNLFVNRAIKFCSCIEVNGINDGRIRATGLTTGAQRVFLMASVLAWRPFSQAAG</sequence>
<dbReference type="Proteomes" id="UP000282529">
    <property type="component" value="Unassembled WGS sequence"/>
</dbReference>
<gene>
    <name evidence="1" type="ORF">EH198_11275</name>
</gene>
<name>A0A3N9P5U2_9BACL</name>
<keyword evidence="2" id="KW-1185">Reference proteome</keyword>
<evidence type="ECO:0000313" key="1">
    <source>
        <dbReference type="EMBL" id="RQW11593.1"/>
    </source>
</evidence>
<reference evidence="1 2" key="1">
    <citation type="submission" date="2018-11" db="EMBL/GenBank/DDBJ databases">
        <title>Genome sequence of strain 7197.</title>
        <authorList>
            <person name="Gao J."/>
            <person name="Sun J."/>
        </authorList>
    </citation>
    <scope>NUCLEOTIDE SEQUENCE [LARGE SCALE GENOMIC DNA]</scope>
    <source>
        <strain evidence="1 2">7197</strain>
    </source>
</reference>
<dbReference type="EMBL" id="RQPI01000005">
    <property type="protein sequence ID" value="RQW11593.1"/>
    <property type="molecule type" value="Genomic_DNA"/>
</dbReference>
<comment type="caution">
    <text evidence="1">The sequence shown here is derived from an EMBL/GenBank/DDBJ whole genome shotgun (WGS) entry which is preliminary data.</text>
</comment>
<protein>
    <submittedName>
        <fullName evidence="1">Uncharacterized protein</fullName>
    </submittedName>
</protein>
<accession>A0A3N9P5U2</accession>
<dbReference type="AlphaFoldDB" id="A0A3N9P5U2"/>
<evidence type="ECO:0000313" key="2">
    <source>
        <dbReference type="Proteomes" id="UP000282529"/>
    </source>
</evidence>
<organism evidence="1 2">
    <name type="scientific">Paenibacillus rhizophilus</name>
    <dbReference type="NCBI Taxonomy" id="1850366"/>
    <lineage>
        <taxon>Bacteria</taxon>
        <taxon>Bacillati</taxon>
        <taxon>Bacillota</taxon>
        <taxon>Bacilli</taxon>
        <taxon>Bacillales</taxon>
        <taxon>Paenibacillaceae</taxon>
        <taxon>Paenibacillus</taxon>
    </lineage>
</organism>
<dbReference type="OrthoDB" id="2991134at2"/>
<proteinExistence type="predicted"/>
<dbReference type="RefSeq" id="WP_148091498.1">
    <property type="nucleotide sequence ID" value="NZ_RQPI01000005.1"/>
</dbReference>